<keyword evidence="3" id="KW-1185">Reference proteome</keyword>
<proteinExistence type="predicted"/>
<feature type="transmembrane region" description="Helical" evidence="1">
    <location>
        <begin position="176"/>
        <end position="208"/>
    </location>
</feature>
<accession>X6PF19</accession>
<protein>
    <submittedName>
        <fullName evidence="2">Uncharacterized protein</fullName>
    </submittedName>
</protein>
<evidence type="ECO:0000313" key="3">
    <source>
        <dbReference type="Proteomes" id="UP000023152"/>
    </source>
</evidence>
<organism evidence="2 3">
    <name type="scientific">Reticulomyxa filosa</name>
    <dbReference type="NCBI Taxonomy" id="46433"/>
    <lineage>
        <taxon>Eukaryota</taxon>
        <taxon>Sar</taxon>
        <taxon>Rhizaria</taxon>
        <taxon>Retaria</taxon>
        <taxon>Foraminifera</taxon>
        <taxon>Monothalamids</taxon>
        <taxon>Reticulomyxidae</taxon>
        <taxon>Reticulomyxa</taxon>
    </lineage>
</organism>
<evidence type="ECO:0000256" key="1">
    <source>
        <dbReference type="SAM" id="Phobius"/>
    </source>
</evidence>
<reference evidence="2 3" key="1">
    <citation type="journal article" date="2013" name="Curr. Biol.">
        <title>The Genome of the Foraminiferan Reticulomyxa filosa.</title>
        <authorList>
            <person name="Glockner G."/>
            <person name="Hulsmann N."/>
            <person name="Schleicher M."/>
            <person name="Noegel A.A."/>
            <person name="Eichinger L."/>
            <person name="Gallinger C."/>
            <person name="Pawlowski J."/>
            <person name="Sierra R."/>
            <person name="Euteneuer U."/>
            <person name="Pillet L."/>
            <person name="Moustafa A."/>
            <person name="Platzer M."/>
            <person name="Groth M."/>
            <person name="Szafranski K."/>
            <person name="Schliwa M."/>
        </authorList>
    </citation>
    <scope>NUCLEOTIDE SEQUENCE [LARGE SCALE GENOMIC DNA]</scope>
</reference>
<dbReference type="AlphaFoldDB" id="X6PF19"/>
<keyword evidence="1" id="KW-0812">Transmembrane</keyword>
<comment type="caution">
    <text evidence="2">The sequence shown here is derived from an EMBL/GenBank/DDBJ whole genome shotgun (WGS) entry which is preliminary data.</text>
</comment>
<dbReference type="Proteomes" id="UP000023152">
    <property type="component" value="Unassembled WGS sequence"/>
</dbReference>
<evidence type="ECO:0000313" key="2">
    <source>
        <dbReference type="EMBL" id="ETO36649.1"/>
    </source>
</evidence>
<keyword evidence="1" id="KW-1133">Transmembrane helix</keyword>
<dbReference type="EMBL" id="ASPP01000439">
    <property type="protein sequence ID" value="ETO36649.1"/>
    <property type="molecule type" value="Genomic_DNA"/>
</dbReference>
<keyword evidence="1" id="KW-0472">Membrane</keyword>
<name>X6PF19_RETFI</name>
<sequence>MKYDRVDEEKKDYFAFVEFEKNYVKSGEEEASRLCHDIVNEIYNDIVWLYFEYSSTLQQGNEVERATKLFIAKCCEVIWYILCSETNETTLLLYPLEFEHSNTQENVSEWSEAETEAEAEAETETVAKTEAGTENMLNVKRLCFMSPFRPLSKLPNILPLHQNFCVKPKHFICEPFFLVFLCLITTTAIFLMFVRFLFFQVSLIIVFLQDQILRQNILSNLASVMPFLTKKKLP</sequence>
<gene>
    <name evidence="2" type="ORF">RFI_00413</name>
</gene>